<dbReference type="PANTHER" id="PTHR38465">
    <property type="entry name" value="HTH-TYPE TRANSCRIPTIONAL REGULATOR MJ1563-RELATED"/>
    <property type="match status" value="1"/>
</dbReference>
<proteinExistence type="predicted"/>
<protein>
    <submittedName>
        <fullName evidence="5">MarR family transcriptional regulator</fullName>
    </submittedName>
</protein>
<evidence type="ECO:0000256" key="3">
    <source>
        <dbReference type="ARBA" id="ARBA00023163"/>
    </source>
</evidence>
<feature type="domain" description="HTH marR-type" evidence="4">
    <location>
        <begin position="18"/>
        <end position="78"/>
    </location>
</feature>
<dbReference type="InterPro" id="IPR036390">
    <property type="entry name" value="WH_DNA-bd_sf"/>
</dbReference>
<comment type="caution">
    <text evidence="5">The sequence shown here is derived from an EMBL/GenBank/DDBJ whole genome shotgun (WGS) entry which is preliminary data.</text>
</comment>
<keyword evidence="3" id="KW-0804">Transcription</keyword>
<reference evidence="5 6" key="1">
    <citation type="submission" date="2023-08" db="EMBL/GenBank/DDBJ databases">
        <authorList>
            <person name="Girao M."/>
            <person name="Carvalho M.F."/>
        </authorList>
    </citation>
    <scope>NUCLEOTIDE SEQUENCE [LARGE SCALE GENOMIC DNA]</scope>
    <source>
        <strain evidence="5 6">CT-R113</strain>
    </source>
</reference>
<keyword evidence="6" id="KW-1185">Reference proteome</keyword>
<dbReference type="SUPFAM" id="SSF46785">
    <property type="entry name" value="Winged helix' DNA-binding domain"/>
    <property type="match status" value="1"/>
</dbReference>
<gene>
    <name evidence="5" type="ORF">Q8791_06125</name>
</gene>
<dbReference type="Pfam" id="PF12802">
    <property type="entry name" value="MarR_2"/>
    <property type="match status" value="1"/>
</dbReference>
<dbReference type="RefSeq" id="WP_330090596.1">
    <property type="nucleotide sequence ID" value="NZ_JAUZMY010000004.1"/>
</dbReference>
<sequence>MDGVSGFVEEAGVFYERLGLSRTEGRVMGWLLSAPEDSADAPRLCGEMAVAKSSMSVALRRLEQVGLVERFRRPGERRDRYRLAEDVFEQAFRAKMAEFDRFRGLAERGLAVVGDDPARRARLELMRDMYGFMAERFPLLLDEWDRVKEERRR</sequence>
<dbReference type="Gene3D" id="1.10.10.10">
    <property type="entry name" value="Winged helix-like DNA-binding domain superfamily/Winged helix DNA-binding domain"/>
    <property type="match status" value="1"/>
</dbReference>
<keyword evidence="1" id="KW-0805">Transcription regulation</keyword>
<dbReference type="Proteomes" id="UP001356095">
    <property type="component" value="Unassembled WGS sequence"/>
</dbReference>
<dbReference type="Gene3D" id="1.10.287.160">
    <property type="entry name" value="HR1 repeat"/>
    <property type="match status" value="1"/>
</dbReference>
<evidence type="ECO:0000256" key="2">
    <source>
        <dbReference type="ARBA" id="ARBA00023125"/>
    </source>
</evidence>
<dbReference type="EMBL" id="JAUZMY010000004">
    <property type="protein sequence ID" value="MEE2036799.1"/>
    <property type="molecule type" value="Genomic_DNA"/>
</dbReference>
<dbReference type="PANTHER" id="PTHR38465:SF2">
    <property type="entry name" value="HTH-TYPE TRANSCRIPTIONAL REGULATOR MMPR5"/>
    <property type="match status" value="1"/>
</dbReference>
<evidence type="ECO:0000313" key="5">
    <source>
        <dbReference type="EMBL" id="MEE2036799.1"/>
    </source>
</evidence>
<organism evidence="5 6">
    <name type="scientific">Nocardiopsis codii</name>
    <dbReference type="NCBI Taxonomy" id="3065942"/>
    <lineage>
        <taxon>Bacteria</taxon>
        <taxon>Bacillati</taxon>
        <taxon>Actinomycetota</taxon>
        <taxon>Actinomycetes</taxon>
        <taxon>Streptosporangiales</taxon>
        <taxon>Nocardiopsidaceae</taxon>
        <taxon>Nocardiopsis</taxon>
    </lineage>
</organism>
<evidence type="ECO:0000259" key="4">
    <source>
        <dbReference type="Pfam" id="PF12802"/>
    </source>
</evidence>
<accession>A0ABU7K3H3</accession>
<evidence type="ECO:0000256" key="1">
    <source>
        <dbReference type="ARBA" id="ARBA00023015"/>
    </source>
</evidence>
<name>A0ABU7K3H3_9ACTN</name>
<dbReference type="InterPro" id="IPR036388">
    <property type="entry name" value="WH-like_DNA-bd_sf"/>
</dbReference>
<evidence type="ECO:0000313" key="6">
    <source>
        <dbReference type="Proteomes" id="UP001356095"/>
    </source>
</evidence>
<keyword evidence="2" id="KW-0238">DNA-binding</keyword>
<dbReference type="InterPro" id="IPR052362">
    <property type="entry name" value="HTH-GbsR_regulator"/>
</dbReference>
<dbReference type="InterPro" id="IPR000835">
    <property type="entry name" value="HTH_MarR-typ"/>
</dbReference>